<proteinExistence type="predicted"/>
<evidence type="ECO:0000313" key="1">
    <source>
        <dbReference type="EMBL" id="MDJ1178384.1"/>
    </source>
</evidence>
<dbReference type="PANTHER" id="PTHR34235:SF4">
    <property type="entry name" value="SLR0291 PROTEIN"/>
    <property type="match status" value="1"/>
</dbReference>
<dbReference type="Gene3D" id="1.20.1220.20">
    <property type="entry name" value="Uncharcterised protein PF01724"/>
    <property type="match status" value="1"/>
</dbReference>
<dbReference type="EMBL" id="JAQPOK010000043">
    <property type="protein sequence ID" value="MDJ1178384.1"/>
    <property type="molecule type" value="Genomic_DNA"/>
</dbReference>
<evidence type="ECO:0000313" key="2">
    <source>
        <dbReference type="Proteomes" id="UP001231370"/>
    </source>
</evidence>
<dbReference type="Pfam" id="PF01724">
    <property type="entry name" value="DUF29"/>
    <property type="match status" value="1"/>
</dbReference>
<reference evidence="1 2" key="1">
    <citation type="submission" date="2023-01" db="EMBL/GenBank/DDBJ databases">
        <title>Novel diversity within Roseofilum (Cyanobacteria; Desertifilaceae) from marine benthic mats with descriptions of four novel species.</title>
        <authorList>
            <person name="Wang Y."/>
            <person name="Berthold D.E."/>
            <person name="Hu J."/>
            <person name="Lefler F.W."/>
            <person name="Laughinghouse H.D. IV."/>
        </authorList>
    </citation>
    <scope>NUCLEOTIDE SEQUENCE [LARGE SCALE GENOMIC DNA]</scope>
    <source>
        <strain evidence="1 2">BLCC-M91</strain>
    </source>
</reference>
<sequence length="153" mass="18278">MNHNVKNPIAASLYEQDFLLWTEEQSRSIGNRDLEAIDWDNIEEELLSLGRSERQQLENRLEVLLEHLLKRCYVDSAYDNRGWELTIKEQRKQIRRLLRSSPSLKTYVTKIFSEIWEDARSDVEDIYPKIDFPEVCPFPEDLEVLLTEKFWTS</sequence>
<name>A0ABT7BIG7_9CYAN</name>
<organism evidence="1 2">
    <name type="scientific">Roseofilum halophilum BLCC-M91</name>
    <dbReference type="NCBI Taxonomy" id="3022259"/>
    <lineage>
        <taxon>Bacteria</taxon>
        <taxon>Bacillati</taxon>
        <taxon>Cyanobacteriota</taxon>
        <taxon>Cyanophyceae</taxon>
        <taxon>Desertifilales</taxon>
        <taxon>Desertifilaceae</taxon>
        <taxon>Roseofilum</taxon>
        <taxon>Roseofilum halophilum</taxon>
    </lineage>
</organism>
<dbReference type="PANTHER" id="PTHR34235">
    <property type="entry name" value="SLR1203 PROTEIN-RELATED"/>
    <property type="match status" value="1"/>
</dbReference>
<accession>A0ABT7BIG7</accession>
<protein>
    <submittedName>
        <fullName evidence="1">DUF29 domain-containing protein</fullName>
    </submittedName>
</protein>
<dbReference type="Proteomes" id="UP001231370">
    <property type="component" value="Unassembled WGS sequence"/>
</dbReference>
<keyword evidence="2" id="KW-1185">Reference proteome</keyword>
<comment type="caution">
    <text evidence="1">The sequence shown here is derived from an EMBL/GenBank/DDBJ whole genome shotgun (WGS) entry which is preliminary data.</text>
</comment>
<dbReference type="InterPro" id="IPR002636">
    <property type="entry name" value="DUF29"/>
</dbReference>
<gene>
    <name evidence="1" type="ORF">PJF56_05870</name>
</gene>